<dbReference type="EMBL" id="JAIPUX010001880">
    <property type="protein sequence ID" value="KAH0624199.1"/>
    <property type="molecule type" value="Genomic_DNA"/>
</dbReference>
<keyword evidence="4" id="KW-0356">Hemostasis</keyword>
<evidence type="ECO:0000256" key="2">
    <source>
        <dbReference type="ARBA" id="ARBA00022525"/>
    </source>
</evidence>
<organism evidence="18 19">
    <name type="scientific">Phrynosoma platyrhinos</name>
    <name type="common">Desert horned lizard</name>
    <dbReference type="NCBI Taxonomy" id="52577"/>
    <lineage>
        <taxon>Eukaryota</taxon>
        <taxon>Metazoa</taxon>
        <taxon>Chordata</taxon>
        <taxon>Craniata</taxon>
        <taxon>Vertebrata</taxon>
        <taxon>Euteleostomi</taxon>
        <taxon>Lepidosauria</taxon>
        <taxon>Squamata</taxon>
        <taxon>Bifurcata</taxon>
        <taxon>Unidentata</taxon>
        <taxon>Episquamata</taxon>
        <taxon>Toxicofera</taxon>
        <taxon>Iguania</taxon>
        <taxon>Phrynosomatidae</taxon>
        <taxon>Phrynosomatinae</taxon>
        <taxon>Phrynosoma</taxon>
    </lineage>
</organism>
<keyword evidence="15" id="KW-0175">Coiled coil</keyword>
<evidence type="ECO:0000313" key="18">
    <source>
        <dbReference type="EMBL" id="KAH0624199.1"/>
    </source>
</evidence>
<feature type="transmembrane region" description="Helical" evidence="16">
    <location>
        <begin position="547"/>
        <end position="568"/>
    </location>
</feature>
<evidence type="ECO:0000256" key="16">
    <source>
        <dbReference type="SAM" id="Phobius"/>
    </source>
</evidence>
<keyword evidence="19" id="KW-1185">Reference proteome</keyword>
<keyword evidence="9" id="KW-0094">Blood coagulation</keyword>
<keyword evidence="2" id="KW-0964">Secreted</keyword>
<keyword evidence="3" id="KW-0358">Heparin-binding</keyword>
<proteinExistence type="predicted"/>
<dbReference type="InterPro" id="IPR046350">
    <property type="entry name" value="Cystatin_sf"/>
</dbReference>
<dbReference type="PANTHER" id="PTHR13814">
    <property type="entry name" value="FETUIN"/>
    <property type="match status" value="1"/>
</dbReference>
<comment type="subcellular location">
    <subcellularLocation>
        <location evidence="1">Secreted</location>
    </subcellularLocation>
</comment>
<keyword evidence="7" id="KW-0862">Zinc</keyword>
<dbReference type="InterPro" id="IPR001111">
    <property type="entry name" value="TGF-b_propeptide"/>
</dbReference>
<dbReference type="SUPFAM" id="SSF54403">
    <property type="entry name" value="Cystatin/monellin"/>
    <property type="match status" value="2"/>
</dbReference>
<keyword evidence="16" id="KW-0812">Transmembrane</keyword>
<evidence type="ECO:0000256" key="3">
    <source>
        <dbReference type="ARBA" id="ARBA00022674"/>
    </source>
</evidence>
<evidence type="ECO:0000256" key="4">
    <source>
        <dbReference type="ARBA" id="ARBA00022696"/>
    </source>
</evidence>
<feature type="coiled-coil region" evidence="15">
    <location>
        <begin position="178"/>
        <end position="205"/>
    </location>
</feature>
<feature type="transmembrane region" description="Helical" evidence="16">
    <location>
        <begin position="574"/>
        <end position="595"/>
    </location>
</feature>
<protein>
    <recommendedName>
        <fullName evidence="13">Histidine-rich glycoprotein</fullName>
    </recommendedName>
    <alternativeName>
        <fullName evidence="14">Histidine-proline-rich glycoprotein</fullName>
    </alternativeName>
</protein>
<accession>A0ABQ7T3X6</accession>
<name>A0ABQ7T3X6_PHRPL</name>
<dbReference type="CDD" id="cd00042">
    <property type="entry name" value="CY"/>
    <property type="match status" value="2"/>
</dbReference>
<evidence type="ECO:0000256" key="9">
    <source>
        <dbReference type="ARBA" id="ARBA00023084"/>
    </source>
</evidence>
<keyword evidence="8" id="KW-0186">Copper</keyword>
<reference evidence="18 19" key="1">
    <citation type="journal article" date="2022" name="Gigascience">
        <title>A chromosome-level genome assembly and annotation of the desert horned lizard, Phrynosoma platyrhinos, provides insight into chromosomal rearrangements among reptiles.</title>
        <authorList>
            <person name="Koochekian N."/>
            <person name="Ascanio A."/>
            <person name="Farleigh K."/>
            <person name="Card D.C."/>
            <person name="Schield D.R."/>
            <person name="Castoe T.A."/>
            <person name="Jezkova T."/>
        </authorList>
    </citation>
    <scope>NUCLEOTIDE SEQUENCE [LARGE SCALE GENOMIC DNA]</scope>
    <source>
        <strain evidence="18">NK-2021</strain>
    </source>
</reference>
<keyword evidence="12" id="KW-0280">Fibrinolysis</keyword>
<dbReference type="InterPro" id="IPR050735">
    <property type="entry name" value="Kininogen_Fetuin_HRG"/>
</dbReference>
<dbReference type="Gene3D" id="3.10.450.10">
    <property type="match status" value="2"/>
</dbReference>
<sequence>MTQQRGEKVRKPQSVVESPMELLAVAVFITGLLCSNAESPPALAPADCNDAQIEKDAGVALDLINKHRRGGYILSLLRVADAYTQHLENASVVYLTLDVVDTECLVLSGKHWSSCGDRPFYRNTASRFLCFCLLQEFGQCKAVVYINQFSKREKLYGYNCTMSPVPPQLYECKDCPVRIAILEDAENYNEEAKKLLQKYNQESNQTHYFKLEKVQKIFTAIGSRTAYVIEFTIKETSCLQTTVPTNVSECELLHSRDARVGFCRGKLIKDTKDPNEVELNFCEIYDIPSLPREAGKKLPIFSTSSSSSSSSPTDFLYWCLKSHKVEKEILSMLGLTHQPRSVHGIQMEKEDGGEGTFLKQPRWPPLQLLLASPPLGRLNSTPQFMLELYKTLSNEEEEEEEVGGRAGEKGLPIMVQTLLSHLHSPASSPALVGSHMTDILSTIIITTTSTMIQENILTAICLSMNADLLVHHIGIILLTTTTTTTITTTILLTILTTTIMTLAIVNGIDIDMGIDVHHLLTMITMAIQDAKTATILQNRAKKSLGSVHLLGLNSLLHLLEAHTIFLLVNIPHLLLGPLLLLNLLALLIAFVNIDYNHLTGFTNMGTSTIVITNAMTPQVNKEEPPQKSMTHSDTIILSIMTPVIPSIIFQF</sequence>
<dbReference type="SMART" id="SM00043">
    <property type="entry name" value="CY"/>
    <property type="match status" value="2"/>
</dbReference>
<evidence type="ECO:0000259" key="17">
    <source>
        <dbReference type="SMART" id="SM00043"/>
    </source>
</evidence>
<dbReference type="Pfam" id="PF00031">
    <property type="entry name" value="Cystatin"/>
    <property type="match status" value="1"/>
</dbReference>
<evidence type="ECO:0000256" key="15">
    <source>
        <dbReference type="SAM" id="Coils"/>
    </source>
</evidence>
<keyword evidence="16" id="KW-1133">Transmembrane helix</keyword>
<keyword evidence="16" id="KW-0472">Membrane</keyword>
<evidence type="ECO:0000256" key="6">
    <source>
        <dbReference type="ARBA" id="ARBA00022737"/>
    </source>
</evidence>
<feature type="domain" description="Cystatin" evidence="17">
    <location>
        <begin position="38"/>
        <end position="131"/>
    </location>
</feature>
<dbReference type="InterPro" id="IPR000010">
    <property type="entry name" value="Cystatin_dom"/>
</dbReference>
<keyword evidence="5" id="KW-0732">Signal</keyword>
<evidence type="ECO:0000256" key="5">
    <source>
        <dbReference type="ARBA" id="ARBA00022729"/>
    </source>
</evidence>
<evidence type="ECO:0000256" key="1">
    <source>
        <dbReference type="ARBA" id="ARBA00004613"/>
    </source>
</evidence>
<evidence type="ECO:0000256" key="10">
    <source>
        <dbReference type="ARBA" id="ARBA00023157"/>
    </source>
</evidence>
<evidence type="ECO:0000256" key="13">
    <source>
        <dbReference type="ARBA" id="ARBA00039613"/>
    </source>
</evidence>
<dbReference type="PANTHER" id="PTHR13814:SF3">
    <property type="entry name" value="HISTIDINE-RICH GLYCOPROTEIN"/>
    <property type="match status" value="1"/>
</dbReference>
<evidence type="ECO:0000256" key="8">
    <source>
        <dbReference type="ARBA" id="ARBA00023008"/>
    </source>
</evidence>
<evidence type="ECO:0000256" key="11">
    <source>
        <dbReference type="ARBA" id="ARBA00023180"/>
    </source>
</evidence>
<dbReference type="Pfam" id="PF00688">
    <property type="entry name" value="TGFb_propeptide"/>
    <property type="match status" value="1"/>
</dbReference>
<keyword evidence="10" id="KW-1015">Disulfide bond</keyword>
<comment type="caution">
    <text evidence="18">The sequence shown here is derived from an EMBL/GenBank/DDBJ whole genome shotgun (WGS) entry which is preliminary data.</text>
</comment>
<keyword evidence="6" id="KW-0677">Repeat</keyword>
<keyword evidence="11" id="KW-0325">Glycoprotein</keyword>
<dbReference type="Proteomes" id="UP000826234">
    <property type="component" value="Unassembled WGS sequence"/>
</dbReference>
<gene>
    <name evidence="18" type="ORF">JD844_007711</name>
</gene>
<feature type="domain" description="Cystatin" evidence="17">
    <location>
        <begin position="171"/>
        <end position="283"/>
    </location>
</feature>
<evidence type="ECO:0000256" key="12">
    <source>
        <dbReference type="ARBA" id="ARBA00023281"/>
    </source>
</evidence>
<evidence type="ECO:0000256" key="7">
    <source>
        <dbReference type="ARBA" id="ARBA00022833"/>
    </source>
</evidence>
<evidence type="ECO:0000313" key="19">
    <source>
        <dbReference type="Proteomes" id="UP000826234"/>
    </source>
</evidence>
<evidence type="ECO:0000256" key="14">
    <source>
        <dbReference type="ARBA" id="ARBA00041330"/>
    </source>
</evidence>